<organism evidence="1 2">
    <name type="scientific">Croceicoccus mobilis</name>
    <dbReference type="NCBI Taxonomy" id="1703339"/>
    <lineage>
        <taxon>Bacteria</taxon>
        <taxon>Pseudomonadati</taxon>
        <taxon>Pseudomonadota</taxon>
        <taxon>Alphaproteobacteria</taxon>
        <taxon>Sphingomonadales</taxon>
        <taxon>Erythrobacteraceae</taxon>
        <taxon>Croceicoccus</taxon>
    </lineage>
</organism>
<comment type="caution">
    <text evidence="1">The sequence shown here is derived from an EMBL/GenBank/DDBJ whole genome shotgun (WGS) entry which is preliminary data.</text>
</comment>
<dbReference type="RefSeq" id="WP_066774327.1">
    <property type="nucleotide sequence ID" value="NZ_BMIP01000004.1"/>
</dbReference>
<name>A0A916Z160_9SPHN</name>
<dbReference type="InterPro" id="IPR021330">
    <property type="entry name" value="DUF2939"/>
</dbReference>
<reference evidence="1" key="1">
    <citation type="journal article" date="2014" name="Int. J. Syst. Evol. Microbiol.">
        <title>Complete genome sequence of Corynebacterium casei LMG S-19264T (=DSM 44701T), isolated from a smear-ripened cheese.</title>
        <authorList>
            <consortium name="US DOE Joint Genome Institute (JGI-PGF)"/>
            <person name="Walter F."/>
            <person name="Albersmeier A."/>
            <person name="Kalinowski J."/>
            <person name="Ruckert C."/>
        </authorList>
    </citation>
    <scope>NUCLEOTIDE SEQUENCE</scope>
    <source>
        <strain evidence="1">CGMCC 1.15360</strain>
    </source>
</reference>
<dbReference type="Pfam" id="PF11159">
    <property type="entry name" value="DUF2939"/>
    <property type="match status" value="1"/>
</dbReference>
<protein>
    <recommendedName>
        <fullName evidence="3">DUF2939 domain-containing protein</fullName>
    </recommendedName>
</protein>
<reference evidence="1" key="2">
    <citation type="submission" date="2020-09" db="EMBL/GenBank/DDBJ databases">
        <authorList>
            <person name="Sun Q."/>
            <person name="Zhou Y."/>
        </authorList>
    </citation>
    <scope>NUCLEOTIDE SEQUENCE</scope>
    <source>
        <strain evidence="1">CGMCC 1.15360</strain>
    </source>
</reference>
<gene>
    <name evidence="1" type="ORF">GCM10010990_20970</name>
</gene>
<evidence type="ECO:0000313" key="1">
    <source>
        <dbReference type="EMBL" id="GGD71279.1"/>
    </source>
</evidence>
<dbReference type="AlphaFoldDB" id="A0A916Z160"/>
<evidence type="ECO:0008006" key="3">
    <source>
        <dbReference type="Google" id="ProtNLM"/>
    </source>
</evidence>
<dbReference type="OrthoDB" id="7406839at2"/>
<accession>A0A916Z160</accession>
<proteinExistence type="predicted"/>
<evidence type="ECO:0000313" key="2">
    <source>
        <dbReference type="Proteomes" id="UP000612349"/>
    </source>
</evidence>
<keyword evidence="2" id="KW-1185">Reference proteome</keyword>
<sequence>MRKFLGLLLIACVAVGGWYFGSQYYALHDLRQAARAGDEQALRERIDFPALRISLEEQVKADLQRRSSESDDVLGRLGNAIAGRLSGAAINLLVTPETMAAIVEKGRASGITITREEKPEWDIERTGLNSFRLTTDESKGALVFERRGLGWRMTGLELADG</sequence>
<dbReference type="EMBL" id="BMIP01000004">
    <property type="protein sequence ID" value="GGD71279.1"/>
    <property type="molecule type" value="Genomic_DNA"/>
</dbReference>
<dbReference type="Proteomes" id="UP000612349">
    <property type="component" value="Unassembled WGS sequence"/>
</dbReference>